<comment type="subcellular location">
    <subcellularLocation>
        <location evidence="1 10">Cell outer membrane</location>
        <topology evidence="1 10">Multi-pass membrane protein</topology>
    </subcellularLocation>
</comment>
<evidence type="ECO:0000256" key="12">
    <source>
        <dbReference type="SAM" id="SignalP"/>
    </source>
</evidence>
<evidence type="ECO:0000313" key="14">
    <source>
        <dbReference type="EMBL" id="MET6996444.1"/>
    </source>
</evidence>
<dbReference type="Gene3D" id="2.60.40.1120">
    <property type="entry name" value="Carboxypeptidase-like, regulatory domain"/>
    <property type="match status" value="1"/>
</dbReference>
<evidence type="ECO:0000256" key="4">
    <source>
        <dbReference type="ARBA" id="ARBA00022496"/>
    </source>
</evidence>
<evidence type="ECO:0000256" key="8">
    <source>
        <dbReference type="ARBA" id="ARBA00023136"/>
    </source>
</evidence>
<evidence type="ECO:0000256" key="3">
    <source>
        <dbReference type="ARBA" id="ARBA00022452"/>
    </source>
</evidence>
<dbReference type="Gene3D" id="2.170.130.10">
    <property type="entry name" value="TonB-dependent receptor, plug domain"/>
    <property type="match status" value="1"/>
</dbReference>
<evidence type="ECO:0000256" key="6">
    <source>
        <dbReference type="ARBA" id="ARBA00023004"/>
    </source>
</evidence>
<evidence type="ECO:0000313" key="15">
    <source>
        <dbReference type="Proteomes" id="UP001549749"/>
    </source>
</evidence>
<keyword evidence="5 10" id="KW-0812">Transmembrane</keyword>
<evidence type="ECO:0000256" key="7">
    <source>
        <dbReference type="ARBA" id="ARBA00023077"/>
    </source>
</evidence>
<dbReference type="InterPro" id="IPR023996">
    <property type="entry name" value="TonB-dep_OMP_SusC/RagA"/>
</dbReference>
<feature type="signal peptide" evidence="12">
    <location>
        <begin position="1"/>
        <end position="20"/>
    </location>
</feature>
<keyword evidence="15" id="KW-1185">Reference proteome</keyword>
<proteinExistence type="inferred from homology"/>
<keyword evidence="4" id="KW-0406">Ion transport</keyword>
<keyword evidence="7 11" id="KW-0798">TonB box</keyword>
<dbReference type="Pfam" id="PF13715">
    <property type="entry name" value="CarbopepD_reg_2"/>
    <property type="match status" value="1"/>
</dbReference>
<dbReference type="PROSITE" id="PS52016">
    <property type="entry name" value="TONB_DEPENDENT_REC_3"/>
    <property type="match status" value="1"/>
</dbReference>
<evidence type="ECO:0000256" key="11">
    <source>
        <dbReference type="RuleBase" id="RU003357"/>
    </source>
</evidence>
<evidence type="ECO:0000256" key="1">
    <source>
        <dbReference type="ARBA" id="ARBA00004571"/>
    </source>
</evidence>
<keyword evidence="2 10" id="KW-0813">Transport</keyword>
<dbReference type="InterPro" id="IPR012910">
    <property type="entry name" value="Plug_dom"/>
</dbReference>
<name>A0ABV2T086_9BACT</name>
<dbReference type="Gene3D" id="2.40.170.20">
    <property type="entry name" value="TonB-dependent receptor, beta-barrel domain"/>
    <property type="match status" value="1"/>
</dbReference>
<dbReference type="InterPro" id="IPR011662">
    <property type="entry name" value="Secretin/TonB_short_N"/>
</dbReference>
<evidence type="ECO:0000256" key="2">
    <source>
        <dbReference type="ARBA" id="ARBA00022448"/>
    </source>
</evidence>
<dbReference type="InterPro" id="IPR023997">
    <property type="entry name" value="TonB-dep_OMP_SusC/RagA_CS"/>
</dbReference>
<keyword evidence="3 10" id="KW-1134">Transmembrane beta strand</keyword>
<feature type="chain" id="PRO_5046711086" evidence="12">
    <location>
        <begin position="21"/>
        <end position="1063"/>
    </location>
</feature>
<dbReference type="SUPFAM" id="SSF49464">
    <property type="entry name" value="Carboxypeptidase regulatory domain-like"/>
    <property type="match status" value="1"/>
</dbReference>
<evidence type="ECO:0000259" key="13">
    <source>
        <dbReference type="SMART" id="SM00965"/>
    </source>
</evidence>
<protein>
    <submittedName>
        <fullName evidence="14">TonB-dependent receptor</fullName>
    </submittedName>
</protein>
<comment type="caution">
    <text evidence="14">The sequence shown here is derived from an EMBL/GenBank/DDBJ whole genome shotgun (WGS) entry which is preliminary data.</text>
</comment>
<dbReference type="InterPro" id="IPR008969">
    <property type="entry name" value="CarboxyPept-like_regulatory"/>
</dbReference>
<dbReference type="InterPro" id="IPR000531">
    <property type="entry name" value="Beta-barrel_TonB"/>
</dbReference>
<keyword evidence="8 10" id="KW-0472">Membrane</keyword>
<gene>
    <name evidence="14" type="ORF">ABR189_03665</name>
</gene>
<keyword evidence="6" id="KW-0408">Iron</keyword>
<evidence type="ECO:0000256" key="10">
    <source>
        <dbReference type="PROSITE-ProRule" id="PRU01360"/>
    </source>
</evidence>
<dbReference type="RefSeq" id="WP_354659086.1">
    <property type="nucleotide sequence ID" value="NZ_JBEXAC010000001.1"/>
</dbReference>
<keyword evidence="9 10" id="KW-0998">Cell outer membrane</keyword>
<keyword evidence="14" id="KW-0675">Receptor</keyword>
<sequence>MRCSLFFTCFICASFTIVLASEADGQRITTEKISITAYNQDLKQIFHMIASASGAQFVYSSSQVNGEKDITLVERDATLEDVLNRLLLPRHFKWKASGNHIIITQNIAGTSGNEMDAPVRIRGRVFDQADPPAPLPGVSVAVKGTSRGTATESDGSFEIKASPGEVLVFSFMGYKQVEYVVGKQDNITISLQQNVSALEQVVVTGYSSQKVKNLASSLATVNPANIQAKPITQLSQALQGGVTGLTVQQGSGLPGGDAATIKIRGINTLGYTSPLILVDGVPFDINNVDPTTVENITILKDAAAASIYGARAANGVILVTTRRGVPGKVQVTYDGYVGMQNPTYVPKFVDAARYMEIVNEANSNVGRDKQYTDEAIATTRNGSDPLHYPNTDWTNIMLKKSALITNHTLGVSGGNSVARFAVTATYLKQDGIMDNTSFDRFMLRANTSVTLRKNIIMFLDLNTTRGNQTLPYADGRGNMDWMLYMTYGIPPNVMAKYPVREDGLVTYGQFGEMRNPLAHLEVGGVQKNMTDNVQVNFQPKWEIVPGLNLKMQYNFRIRSTTTTTSRDAFNFLNYFDSNLMYVFGANSGTSSDRSTYNYLSGTLDYERNIDKHRIFLLGGASQEFDSPDAVNISTLRSVFAKLYYSYNDKYLLEAALRGDGSSRFGPGNKWGSFPSVALGWNISNEHFLKGMKALDNWKLRASYGMLGNNQNVGNYQYQTTINTGNGVENTFGNPDITWEKVKMLDIGTDLGFFNNNLHLTIDWYDKTTDDILLAPPVAAASGLKAISLNAGKVRNRGWEFALDVNRKIGKQATIFTRTGFSAYKNTILSLWGGPYYPTNAIHREGDPLGMYYGFKTNGLLQQKDLDAGVPVFSGQQPGDIKYVDYDGNGVLNDDDRTIIGNPEPRVNYFINLGGSFKGFDLEVQLNGYGAHTAVYRGRIAAPLDVADPGAKPMEFQTNYWTPTNTNARFPRIVPNSLTSSNVTRFSDFWFENAAYARIRFIQLGYNFNTNLLQRFRLSGFRIYANAQNPFTFTKMGFLDPESKGGETTYPLMRVYTFGVSARF</sequence>
<evidence type="ECO:0000256" key="5">
    <source>
        <dbReference type="ARBA" id="ARBA00022692"/>
    </source>
</evidence>
<keyword evidence="12" id="KW-0732">Signal</keyword>
<comment type="similarity">
    <text evidence="10 11">Belongs to the TonB-dependent receptor family.</text>
</comment>
<dbReference type="InterPro" id="IPR036942">
    <property type="entry name" value="Beta-barrel_TonB_sf"/>
</dbReference>
<dbReference type="NCBIfam" id="TIGR04057">
    <property type="entry name" value="SusC_RagA_signa"/>
    <property type="match status" value="1"/>
</dbReference>
<reference evidence="14 15" key="1">
    <citation type="submission" date="2024-06" db="EMBL/GenBank/DDBJ databases">
        <title>Chitinophaga defluvii sp. nov., isolated from municipal sewage.</title>
        <authorList>
            <person name="Zhang L."/>
        </authorList>
    </citation>
    <scope>NUCLEOTIDE SEQUENCE [LARGE SCALE GENOMIC DNA]</scope>
    <source>
        <strain evidence="14 15">H8</strain>
    </source>
</reference>
<dbReference type="SMART" id="SM00965">
    <property type="entry name" value="STN"/>
    <property type="match status" value="1"/>
</dbReference>
<keyword evidence="4" id="KW-0410">Iron transport</keyword>
<dbReference type="NCBIfam" id="TIGR04056">
    <property type="entry name" value="OMP_RagA_SusC"/>
    <property type="match status" value="1"/>
</dbReference>
<evidence type="ECO:0000256" key="9">
    <source>
        <dbReference type="ARBA" id="ARBA00023237"/>
    </source>
</evidence>
<dbReference type="InterPro" id="IPR037066">
    <property type="entry name" value="Plug_dom_sf"/>
</dbReference>
<feature type="domain" description="Secretin/TonB short N-terminal" evidence="13">
    <location>
        <begin position="55"/>
        <end position="106"/>
    </location>
</feature>
<dbReference type="Proteomes" id="UP001549749">
    <property type="component" value="Unassembled WGS sequence"/>
</dbReference>
<dbReference type="EMBL" id="JBEXAC010000001">
    <property type="protein sequence ID" value="MET6996444.1"/>
    <property type="molecule type" value="Genomic_DNA"/>
</dbReference>
<dbReference type="InterPro" id="IPR039426">
    <property type="entry name" value="TonB-dep_rcpt-like"/>
</dbReference>
<dbReference type="Pfam" id="PF00593">
    <property type="entry name" value="TonB_dep_Rec_b-barrel"/>
    <property type="match status" value="1"/>
</dbReference>
<dbReference type="SUPFAM" id="SSF56935">
    <property type="entry name" value="Porins"/>
    <property type="match status" value="1"/>
</dbReference>
<dbReference type="Pfam" id="PF07715">
    <property type="entry name" value="Plug"/>
    <property type="match status" value="1"/>
</dbReference>
<organism evidence="14 15">
    <name type="scientific">Chitinophaga defluvii</name>
    <dbReference type="NCBI Taxonomy" id="3163343"/>
    <lineage>
        <taxon>Bacteria</taxon>
        <taxon>Pseudomonadati</taxon>
        <taxon>Bacteroidota</taxon>
        <taxon>Chitinophagia</taxon>
        <taxon>Chitinophagales</taxon>
        <taxon>Chitinophagaceae</taxon>
        <taxon>Chitinophaga</taxon>
    </lineage>
</organism>
<accession>A0ABV2T086</accession>